<feature type="compositionally biased region" description="Basic and acidic residues" evidence="2">
    <location>
        <begin position="239"/>
        <end position="264"/>
    </location>
</feature>
<feature type="compositionally biased region" description="Basic and acidic residues" evidence="2">
    <location>
        <begin position="271"/>
        <end position="280"/>
    </location>
</feature>
<dbReference type="SMART" id="SM00105">
    <property type="entry name" value="ArfGap"/>
    <property type="match status" value="1"/>
</dbReference>
<dbReference type="EMBL" id="CAICTM010000824">
    <property type="protein sequence ID" value="CAB9517034.1"/>
    <property type="molecule type" value="Genomic_DNA"/>
</dbReference>
<dbReference type="OrthoDB" id="73919at2759"/>
<keyword evidence="1" id="KW-0479">Metal-binding</keyword>
<dbReference type="AlphaFoldDB" id="A0A9N8ED87"/>
<dbReference type="GO" id="GO:0008270">
    <property type="term" value="F:zinc ion binding"/>
    <property type="evidence" value="ECO:0007669"/>
    <property type="project" value="UniProtKB-KW"/>
</dbReference>
<keyword evidence="1" id="KW-0862">Zinc</keyword>
<keyword evidence="5" id="KW-1185">Reference proteome</keyword>
<keyword evidence="1" id="KW-0863">Zinc-finger</keyword>
<dbReference type="Gene3D" id="1.10.220.150">
    <property type="entry name" value="Arf GTPase activating protein"/>
    <property type="match status" value="1"/>
</dbReference>
<feature type="compositionally biased region" description="Basic and acidic residues" evidence="2">
    <location>
        <begin position="372"/>
        <end position="381"/>
    </location>
</feature>
<comment type="caution">
    <text evidence="4">The sequence shown here is derived from an EMBL/GenBank/DDBJ whole genome shotgun (WGS) entry which is preliminary data.</text>
</comment>
<feature type="compositionally biased region" description="Basic and acidic residues" evidence="2">
    <location>
        <begin position="388"/>
        <end position="404"/>
    </location>
</feature>
<feature type="region of interest" description="Disordered" evidence="2">
    <location>
        <begin position="770"/>
        <end position="797"/>
    </location>
</feature>
<name>A0A9N8ED87_9STRA</name>
<feature type="region of interest" description="Disordered" evidence="2">
    <location>
        <begin position="606"/>
        <end position="672"/>
    </location>
</feature>
<dbReference type="InterPro" id="IPR038508">
    <property type="entry name" value="ArfGAP_dom_sf"/>
</dbReference>
<feature type="compositionally biased region" description="Low complexity" evidence="2">
    <location>
        <begin position="658"/>
        <end position="672"/>
    </location>
</feature>
<feature type="compositionally biased region" description="Basic and acidic residues" evidence="2">
    <location>
        <begin position="146"/>
        <end position="200"/>
    </location>
</feature>
<feature type="compositionally biased region" description="Low complexity" evidence="2">
    <location>
        <begin position="556"/>
        <end position="581"/>
    </location>
</feature>
<feature type="compositionally biased region" description="Basic and acidic residues" evidence="2">
    <location>
        <begin position="423"/>
        <end position="435"/>
    </location>
</feature>
<feature type="compositionally biased region" description="Basic residues" evidence="2">
    <location>
        <begin position="413"/>
        <end position="422"/>
    </location>
</feature>
<evidence type="ECO:0000259" key="3">
    <source>
        <dbReference type="PROSITE" id="PS50115"/>
    </source>
</evidence>
<feature type="compositionally biased region" description="Basic residues" evidence="2">
    <location>
        <begin position="436"/>
        <end position="446"/>
    </location>
</feature>
<gene>
    <name evidence="4" type="ORF">SEMRO_825_G207670.1</name>
</gene>
<dbReference type="SUPFAM" id="SSF57863">
    <property type="entry name" value="ArfGap/RecO-like zinc finger"/>
    <property type="match status" value="1"/>
</dbReference>
<feature type="compositionally biased region" description="Basic and acidic residues" evidence="2">
    <location>
        <begin position="209"/>
        <end position="231"/>
    </location>
</feature>
<feature type="domain" description="Arf-GAP" evidence="3">
    <location>
        <begin position="7"/>
        <end position="137"/>
    </location>
</feature>
<dbReference type="Pfam" id="PF01412">
    <property type="entry name" value="ArfGap"/>
    <property type="match status" value="1"/>
</dbReference>
<reference evidence="4" key="1">
    <citation type="submission" date="2020-06" db="EMBL/GenBank/DDBJ databases">
        <authorList>
            <consortium name="Plant Systems Biology data submission"/>
        </authorList>
    </citation>
    <scope>NUCLEOTIDE SEQUENCE</scope>
    <source>
        <strain evidence="4">D6</strain>
    </source>
</reference>
<protein>
    <recommendedName>
        <fullName evidence="3">Arf-GAP domain-containing protein</fullName>
    </recommendedName>
</protein>
<dbReference type="PROSITE" id="PS50115">
    <property type="entry name" value="ARFGAP"/>
    <property type="match status" value="1"/>
</dbReference>
<feature type="compositionally biased region" description="Basic residues" evidence="2">
    <location>
        <begin position="300"/>
        <end position="309"/>
    </location>
</feature>
<evidence type="ECO:0000256" key="1">
    <source>
        <dbReference type="PROSITE-ProRule" id="PRU00288"/>
    </source>
</evidence>
<proteinExistence type="predicted"/>
<feature type="compositionally biased region" description="Basic and acidic residues" evidence="2">
    <location>
        <begin position="610"/>
        <end position="628"/>
    </location>
</feature>
<accession>A0A9N8ED87</accession>
<feature type="compositionally biased region" description="Polar residues" evidence="2">
    <location>
        <begin position="1031"/>
        <end position="1052"/>
    </location>
</feature>
<evidence type="ECO:0000313" key="5">
    <source>
        <dbReference type="Proteomes" id="UP001153069"/>
    </source>
</evidence>
<evidence type="ECO:0000256" key="2">
    <source>
        <dbReference type="SAM" id="MobiDB-lite"/>
    </source>
</evidence>
<feature type="region of interest" description="Disordered" evidence="2">
    <location>
        <begin position="1021"/>
        <end position="1052"/>
    </location>
</feature>
<dbReference type="InterPro" id="IPR037278">
    <property type="entry name" value="ARFGAP/RecO"/>
</dbReference>
<organism evidence="4 5">
    <name type="scientific">Seminavis robusta</name>
    <dbReference type="NCBI Taxonomy" id="568900"/>
    <lineage>
        <taxon>Eukaryota</taxon>
        <taxon>Sar</taxon>
        <taxon>Stramenopiles</taxon>
        <taxon>Ochrophyta</taxon>
        <taxon>Bacillariophyta</taxon>
        <taxon>Bacillariophyceae</taxon>
        <taxon>Bacillariophycidae</taxon>
        <taxon>Naviculales</taxon>
        <taxon>Naviculaceae</taxon>
        <taxon>Seminavis</taxon>
    </lineage>
</organism>
<dbReference type="Proteomes" id="UP001153069">
    <property type="component" value="Unassembled WGS sequence"/>
</dbReference>
<feature type="compositionally biased region" description="Basic and acidic residues" evidence="2">
    <location>
        <begin position="456"/>
        <end position="478"/>
    </location>
</feature>
<feature type="region of interest" description="Disordered" evidence="2">
    <location>
        <begin position="145"/>
        <end position="593"/>
    </location>
</feature>
<feature type="compositionally biased region" description="Basic and acidic residues" evidence="2">
    <location>
        <begin position="327"/>
        <end position="341"/>
    </location>
</feature>
<dbReference type="InterPro" id="IPR001164">
    <property type="entry name" value="ArfGAP_dom"/>
</dbReference>
<evidence type="ECO:0000313" key="4">
    <source>
        <dbReference type="EMBL" id="CAB9517034.1"/>
    </source>
</evidence>
<sequence>MTVPHIEQRLQRLLQRPGNDTCSECDRSDNKPTWASFFVCPVDNRKLGVFCCPNCHYLHQSVGEGEFRLKGLRDTDEFTEDDLRALEISGNSLVNTAFERLVRDEKDDRDIRKYGYEAYFFEKFVNRRFFDEGTYKELIAQSLEANAEKQPRRSSSDKRLDSGRRSSSDKKLDSSRRSSSDTRLNEGEEKRHRDDNRSQSKGDLGSCFIRKEYRKSSMSHRDRDTRSRCDDQSVGMDSRMSRREQREKDEKKSRSGRDSNDKPRSRSNTSRIKDKYSERSSHRRSRSSSRPDDGGDTSSHHRSNSRLRRSSTDRNRRSRNSSSSGSRADKDQRSRDEDRHGSRNSLGYESSHHHRSRSTSRLEDGQSSSHHRSSDRNRSDRQVSSNSRPDKDQASSRDMRDRPSSRNSLGHGSSHHRSKSRSKSNDRDGEEERTLASRHGHFKKISGRCNDDVSDGDLRLQRDTRKGSKNDLCDESGRGGDLSHSIKRGSNQDLLDVSDVDEDRGRSSSNNDLTGYHNRANKRREMRKDGLKRGVSPKRTASSGKVSSLGVEKPPSRNNSSSEVKRSSSSSLKKSKSGGSLAENQGEGNATWDLADLRGGVQRAASYRPVKREVSGRSPVHDSKDSRARGVARSISAAGAMLRPPEVSEGGTSLRQCSTPPASANPDAASAPKKISAREFLQSRKAQLLEIAKQEKLEREATGNPVVEEEMNPMDFLRSHRKQIIQMAKRERSARGAPIQKGLVRSTSCISAQTCGSSCAPSSVARTAPSQRGLRGSASSSCVQSHGPPCQAAGEHVSARDFLRSRRSQLLEIARQERLEREAAGNPVAEEPLNPLDFLRSQRKQIVQMARKERAARATAASPMRGRNMAERQRAQLAYASQPAAAYAMHALQAEQAQVAAGHVHGQGVQYANSQCGPPQAPYAQHMGYAQSFHRVPAPSQMGYGAQVPNTNMARPGYVVQDFNGVPSPAQIAYCEQMTGIPTGQDLGYGQQHGAPAGARNEVCASGENRGANYWRQRLQTHDSNDDMSPHANQESGRSSMSNTTSVPTACA</sequence>
<dbReference type="GO" id="GO:0005096">
    <property type="term" value="F:GTPase activator activity"/>
    <property type="evidence" value="ECO:0007669"/>
    <property type="project" value="InterPro"/>
</dbReference>